<keyword evidence="1" id="KW-0732">Signal</keyword>
<evidence type="ECO:0008006" key="6">
    <source>
        <dbReference type="Google" id="ProtNLM"/>
    </source>
</evidence>
<evidence type="ECO:0000259" key="2">
    <source>
        <dbReference type="Pfam" id="PF08770"/>
    </source>
</evidence>
<sequence>MKLLHALAAGAFAAACTLAHPASPPPQADPLESPRWGDVRKEFFPARARVRFDSRVKVTAPLTAENALNVPVSVDAGELTDVREVVVFADFNPIVKIVRFEPTGAHPGLGFRIKLQQSSPVRAAVRTGDGSWHVGGAWVNTAGGGCTLPSAGSASPEWQKRLGEVSSRVWARKEGGERIRLRVIHPEDTGLAAGVPAFFIQDLRLTDEAGQPLMHIEGFEPLSENPVFTVDIPAARAAAGYRVSGRDNNGNTISAAIEK</sequence>
<feature type="signal peptide" evidence="1">
    <location>
        <begin position="1"/>
        <end position="21"/>
    </location>
</feature>
<dbReference type="InterPro" id="IPR013783">
    <property type="entry name" value="Ig-like_fold"/>
</dbReference>
<dbReference type="InterPro" id="IPR032711">
    <property type="entry name" value="SoxY"/>
</dbReference>
<organism evidence="4 5">
    <name type="scientific">Zoogloea oryzae</name>
    <dbReference type="NCBI Taxonomy" id="310767"/>
    <lineage>
        <taxon>Bacteria</taxon>
        <taxon>Pseudomonadati</taxon>
        <taxon>Pseudomonadota</taxon>
        <taxon>Betaproteobacteria</taxon>
        <taxon>Rhodocyclales</taxon>
        <taxon>Zoogloeaceae</taxon>
        <taxon>Zoogloea</taxon>
    </lineage>
</organism>
<evidence type="ECO:0000256" key="1">
    <source>
        <dbReference type="SAM" id="SignalP"/>
    </source>
</evidence>
<keyword evidence="5" id="KW-1185">Reference proteome</keyword>
<comment type="caution">
    <text evidence="4">The sequence shown here is derived from an EMBL/GenBank/DDBJ whole genome shotgun (WGS) entry which is preliminary data.</text>
</comment>
<dbReference type="Gene3D" id="2.60.40.2470">
    <property type="entry name" value="SoxY domain"/>
    <property type="match status" value="1"/>
</dbReference>
<reference evidence="5" key="1">
    <citation type="journal article" date="2019" name="Int. J. Syst. Evol. Microbiol.">
        <title>The Global Catalogue of Microorganisms (GCM) 10K type strain sequencing project: providing services to taxonomists for standard genome sequencing and annotation.</title>
        <authorList>
            <consortium name="The Broad Institute Genomics Platform"/>
            <consortium name="The Broad Institute Genome Sequencing Center for Infectious Disease"/>
            <person name="Wu L."/>
            <person name="Ma J."/>
        </authorList>
    </citation>
    <scope>NUCLEOTIDE SEQUENCE [LARGE SCALE GENOMIC DNA]</scope>
    <source>
        <strain evidence="5">NBRC 102407</strain>
    </source>
</reference>
<dbReference type="Pfam" id="PF13501">
    <property type="entry name" value="SoxY"/>
    <property type="match status" value="1"/>
</dbReference>
<dbReference type="PROSITE" id="PS51257">
    <property type="entry name" value="PROKAR_LIPOPROTEIN"/>
    <property type="match status" value="1"/>
</dbReference>
<evidence type="ECO:0000259" key="3">
    <source>
        <dbReference type="Pfam" id="PF13501"/>
    </source>
</evidence>
<dbReference type="SUPFAM" id="SSF81296">
    <property type="entry name" value="E set domains"/>
    <property type="match status" value="1"/>
</dbReference>
<feature type="chain" id="PRO_5045395446" description="Quinoprotein dehydrogenase-associated SoxYZ-like carrier" evidence="1">
    <location>
        <begin position="22"/>
        <end position="259"/>
    </location>
</feature>
<protein>
    <recommendedName>
        <fullName evidence="6">Quinoprotein dehydrogenase-associated SoxYZ-like carrier</fullName>
    </recommendedName>
</protein>
<name>A0ABQ6FGA6_9RHOO</name>
<proteinExistence type="predicted"/>
<evidence type="ECO:0000313" key="4">
    <source>
        <dbReference type="EMBL" id="GLT24339.1"/>
    </source>
</evidence>
<accession>A0ABQ6FGA6</accession>
<dbReference type="InterPro" id="IPR014756">
    <property type="entry name" value="Ig_E-set"/>
</dbReference>
<dbReference type="InterPro" id="IPR038162">
    <property type="entry name" value="SoxY_sf"/>
</dbReference>
<gene>
    <name evidence="4" type="ORF">GCM10007933_38170</name>
</gene>
<dbReference type="InterPro" id="IPR030831">
    <property type="entry name" value="Fuse-rel_SoxYZ"/>
</dbReference>
<dbReference type="Pfam" id="PF08770">
    <property type="entry name" value="SoxZ"/>
    <property type="match status" value="1"/>
</dbReference>
<dbReference type="NCBIfam" id="TIGR04557">
    <property type="entry name" value="fuse_rel_SoxYZ"/>
    <property type="match status" value="1"/>
</dbReference>
<evidence type="ECO:0000313" key="5">
    <source>
        <dbReference type="Proteomes" id="UP001157167"/>
    </source>
</evidence>
<dbReference type="EMBL" id="BSPX01000086">
    <property type="protein sequence ID" value="GLT24339.1"/>
    <property type="molecule type" value="Genomic_DNA"/>
</dbReference>
<dbReference type="InterPro" id="IPR014880">
    <property type="entry name" value="SoxZ_dom"/>
</dbReference>
<dbReference type="Gene3D" id="2.60.40.10">
    <property type="entry name" value="Immunoglobulins"/>
    <property type="match status" value="1"/>
</dbReference>
<feature type="domain" description="Ig-like SoxY" evidence="3">
    <location>
        <begin position="41"/>
        <end position="146"/>
    </location>
</feature>
<feature type="domain" description="Sulphur oxidation protein SoxZ" evidence="2">
    <location>
        <begin position="177"/>
        <end position="255"/>
    </location>
</feature>
<dbReference type="Proteomes" id="UP001157167">
    <property type="component" value="Unassembled WGS sequence"/>
</dbReference>